<reference evidence="2" key="2">
    <citation type="journal article" date="2015" name="ISME J.">
        <title>A new class of marine Euryarchaeota group II from the Mediterranean deep chlorophyll maximum.</title>
        <authorList>
            <person name="Martin-Cuadrado A.B."/>
            <person name="Garcia-Heredia I."/>
            <person name="Molto A.G."/>
            <person name="Lopez-Ubeda R."/>
            <person name="Kimes N."/>
            <person name="Lopez-Garcia P."/>
            <person name="Moreira D."/>
            <person name="Rodriguez-Valera F."/>
        </authorList>
    </citation>
    <scope>NUCLEOTIDE SEQUENCE</scope>
</reference>
<dbReference type="GO" id="GO:0005829">
    <property type="term" value="C:cytosol"/>
    <property type="evidence" value="ECO:0007669"/>
    <property type="project" value="TreeGrafter"/>
</dbReference>
<dbReference type="InterPro" id="IPR017926">
    <property type="entry name" value="GATASE"/>
</dbReference>
<name>A0A1B1TEN4_9ARCH</name>
<dbReference type="EMBL" id="KP211904">
    <property type="protein sequence ID" value="ANV80728.1"/>
    <property type="molecule type" value="Genomic_DNA"/>
</dbReference>
<keyword evidence="2" id="KW-0315">Glutamine amidotransferase</keyword>
<dbReference type="PANTHER" id="PTHR42695">
    <property type="entry name" value="GLUTAMINE AMIDOTRANSFERASE YLR126C-RELATED"/>
    <property type="match status" value="1"/>
</dbReference>
<dbReference type="InterPro" id="IPR044992">
    <property type="entry name" value="ChyE-like"/>
</dbReference>
<sequence length="315" mass="35578">MQEGLGFQPLPHTISMARPIRVLLLDLLVERAEFGHGGNQEVIRPLLEKSDVEVLLLTPQMQSVESGLKIELNVEATLKLEDVPYWDDEYPFWENNIVELDSKKVNFRRIVMPMINDDIRMKKWVEDLSIDALVCSGSRRNVSIWEEWMGPAETLMRIVANSGTPTLGICFGHQLLCHSLGSEIKRADSLSSGIWELKLTEFGENDPLLTSHLESDSQIYGLYTHQDHVVTMPNDCNLIGTADHNLITAIRVNDELGNPLPAWGIQCHPEAARKRIERAFEWGHITEEEFASFKGEHDGASILSSFARIVLENTP</sequence>
<protein>
    <submittedName>
        <fullName evidence="2">Glutamine amidotransferase class I</fullName>
    </submittedName>
</protein>
<keyword evidence="2" id="KW-0808">Transferase</keyword>
<dbReference type="InterPro" id="IPR029062">
    <property type="entry name" value="Class_I_gatase-like"/>
</dbReference>
<dbReference type="Gene3D" id="3.40.50.880">
    <property type="match status" value="1"/>
</dbReference>
<dbReference type="Pfam" id="PF00117">
    <property type="entry name" value="GATase"/>
    <property type="match status" value="1"/>
</dbReference>
<dbReference type="PANTHER" id="PTHR42695:SF5">
    <property type="entry name" value="GLUTAMINE AMIDOTRANSFERASE YLR126C-RELATED"/>
    <property type="match status" value="1"/>
</dbReference>
<evidence type="ECO:0000313" key="2">
    <source>
        <dbReference type="EMBL" id="ANV80728.1"/>
    </source>
</evidence>
<organism evidence="2">
    <name type="scientific">uncultured Poseidoniia archaeon</name>
    <dbReference type="NCBI Taxonomy" id="1697135"/>
    <lineage>
        <taxon>Archaea</taxon>
        <taxon>Methanobacteriati</taxon>
        <taxon>Thermoplasmatota</taxon>
        <taxon>Candidatus Poseidoniia</taxon>
        <taxon>environmental samples</taxon>
    </lineage>
</organism>
<proteinExistence type="predicted"/>
<accession>A0A1B1TEN4</accession>
<dbReference type="PROSITE" id="PS51273">
    <property type="entry name" value="GATASE_TYPE_1"/>
    <property type="match status" value="1"/>
</dbReference>
<dbReference type="SUPFAM" id="SSF52317">
    <property type="entry name" value="Class I glutamine amidotransferase-like"/>
    <property type="match status" value="1"/>
</dbReference>
<reference evidence="2" key="1">
    <citation type="submission" date="2014-11" db="EMBL/GenBank/DDBJ databases">
        <authorList>
            <person name="Zhu J."/>
            <person name="Qi W."/>
            <person name="Song R."/>
        </authorList>
    </citation>
    <scope>NUCLEOTIDE SEQUENCE</scope>
</reference>
<evidence type="ECO:0000259" key="1">
    <source>
        <dbReference type="Pfam" id="PF00117"/>
    </source>
</evidence>
<dbReference type="GO" id="GO:0016740">
    <property type="term" value="F:transferase activity"/>
    <property type="evidence" value="ECO:0007669"/>
    <property type="project" value="UniProtKB-KW"/>
</dbReference>
<feature type="domain" description="Glutamine amidotransferase" evidence="1">
    <location>
        <begin position="119"/>
        <end position="274"/>
    </location>
</feature>
<dbReference type="AlphaFoldDB" id="A0A1B1TEN4"/>